<proteinExistence type="predicted"/>
<feature type="transmembrane region" description="Helical" evidence="1">
    <location>
        <begin position="55"/>
        <end position="74"/>
    </location>
</feature>
<evidence type="ECO:0000259" key="2">
    <source>
        <dbReference type="Pfam" id="PF14317"/>
    </source>
</evidence>
<keyword evidence="1" id="KW-0472">Membrane</keyword>
<keyword evidence="1" id="KW-0812">Transmembrane</keyword>
<evidence type="ECO:0000256" key="1">
    <source>
        <dbReference type="SAM" id="Phobius"/>
    </source>
</evidence>
<accession>A0A2X3BL00</accession>
<gene>
    <name evidence="3" type="ORF">NCTC8081_00057</name>
</gene>
<evidence type="ECO:0000313" key="4">
    <source>
        <dbReference type="Proteomes" id="UP000250234"/>
    </source>
</evidence>
<reference evidence="3 4" key="1">
    <citation type="submission" date="2018-06" db="EMBL/GenBank/DDBJ databases">
        <authorList>
            <consortium name="Pathogen Informatics"/>
            <person name="Doyle S."/>
        </authorList>
    </citation>
    <scope>NUCLEOTIDE SEQUENCE [LARGE SCALE GENOMIC DNA]</scope>
    <source>
        <strain evidence="3 4">NCTC8081</strain>
    </source>
</reference>
<dbReference type="AlphaFoldDB" id="A0A2X3BL00"/>
<feature type="domain" description="YcxB-like C-terminal" evidence="2">
    <location>
        <begin position="107"/>
        <end position="164"/>
    </location>
</feature>
<name>A0A2X3BL00_CLOPF</name>
<dbReference type="Proteomes" id="UP000250234">
    <property type="component" value="Unassembled WGS sequence"/>
</dbReference>
<dbReference type="InterPro" id="IPR025588">
    <property type="entry name" value="YcxB-like_C"/>
</dbReference>
<evidence type="ECO:0000313" key="3">
    <source>
        <dbReference type="EMBL" id="SQC06018.1"/>
    </source>
</evidence>
<feature type="transmembrane region" description="Helical" evidence="1">
    <location>
        <begin position="25"/>
        <end position="49"/>
    </location>
</feature>
<dbReference type="Pfam" id="PF14317">
    <property type="entry name" value="YcxB"/>
    <property type="match status" value="1"/>
</dbReference>
<protein>
    <recommendedName>
        <fullName evidence="2">YcxB-like C-terminal domain-containing protein</fullName>
    </recommendedName>
</protein>
<dbReference type="EMBL" id="UAWO01000002">
    <property type="protein sequence ID" value="SQC06018.1"/>
    <property type="molecule type" value="Genomic_DNA"/>
</dbReference>
<organism evidence="3 4">
    <name type="scientific">Clostridium perfringens</name>
    <dbReference type="NCBI Taxonomy" id="1502"/>
    <lineage>
        <taxon>Bacteria</taxon>
        <taxon>Bacillati</taxon>
        <taxon>Bacillota</taxon>
        <taxon>Clostridia</taxon>
        <taxon>Eubacteriales</taxon>
        <taxon>Clostridiaceae</taxon>
        <taxon>Clostridium</taxon>
    </lineage>
</organism>
<keyword evidence="1" id="KW-1133">Transmembrane helix</keyword>
<sequence>MNMLEFVLNKNEFVKCRKEFIIREIFFWTLFEIIGAIFVFIMTMVFIKANKNLNNSFYFITLLAWFIFSIMCNIKNKKIIERDIEEKGRFLENKNMFGNCKVQILANGIRIEYNEGAVERIYPWKIIREVFSFKENIYLFISSIDYVSIPKGAFKNKEERISFLNKISNDRNNVRERILSIIGLA</sequence>